<feature type="signal peptide" evidence="2">
    <location>
        <begin position="1"/>
        <end position="21"/>
    </location>
</feature>
<feature type="chain" id="PRO_5046828285" description="PEP-CTERM sorting domain-containing protein" evidence="2">
    <location>
        <begin position="22"/>
        <end position="156"/>
    </location>
</feature>
<name>A0ABV0FYQ1_9BURK</name>
<gene>
    <name evidence="3" type="ORF">ABDJ85_00150</name>
</gene>
<dbReference type="RefSeq" id="WP_347702698.1">
    <property type="nucleotide sequence ID" value="NZ_JBDPZD010000001.1"/>
</dbReference>
<keyword evidence="4" id="KW-1185">Reference proteome</keyword>
<evidence type="ECO:0000313" key="3">
    <source>
        <dbReference type="EMBL" id="MEO3689857.1"/>
    </source>
</evidence>
<evidence type="ECO:0008006" key="5">
    <source>
        <dbReference type="Google" id="ProtNLM"/>
    </source>
</evidence>
<accession>A0ABV0FYQ1</accession>
<feature type="region of interest" description="Disordered" evidence="1">
    <location>
        <begin position="123"/>
        <end position="156"/>
    </location>
</feature>
<organism evidence="3 4">
    <name type="scientific">Roseateles paludis</name>
    <dbReference type="NCBI Taxonomy" id="3145238"/>
    <lineage>
        <taxon>Bacteria</taxon>
        <taxon>Pseudomonadati</taxon>
        <taxon>Pseudomonadota</taxon>
        <taxon>Betaproteobacteria</taxon>
        <taxon>Burkholderiales</taxon>
        <taxon>Sphaerotilaceae</taxon>
        <taxon>Roseateles</taxon>
    </lineage>
</organism>
<dbReference type="Proteomes" id="UP001495147">
    <property type="component" value="Unassembled WGS sequence"/>
</dbReference>
<protein>
    <recommendedName>
        <fullName evidence="5">PEP-CTERM sorting domain-containing protein</fullName>
    </recommendedName>
</protein>
<evidence type="ECO:0000256" key="1">
    <source>
        <dbReference type="SAM" id="MobiDB-lite"/>
    </source>
</evidence>
<dbReference type="EMBL" id="JBDPZD010000001">
    <property type="protein sequence ID" value="MEO3689857.1"/>
    <property type="molecule type" value="Genomic_DNA"/>
</dbReference>
<comment type="caution">
    <text evidence="3">The sequence shown here is derived from an EMBL/GenBank/DDBJ whole genome shotgun (WGS) entry which is preliminary data.</text>
</comment>
<keyword evidence="2" id="KW-0732">Signal</keyword>
<sequence>MFKTFSFGLALLAGLLGPTQAGHVPVSPMSPASTQALARSVSEDAPLDAIGPPPLAECALGCNHQPLSLIVPPQGEARVPEPAGLALVAVAALAGLLVCRIHRRTAAAKPQANANAALLDAETSAPNSVLTVTPSSGFNALSDSVDPAEAPDAPRA</sequence>
<reference evidence="3 4" key="1">
    <citation type="submission" date="2024-05" db="EMBL/GenBank/DDBJ databases">
        <title>Roseateles sp. DJS-2-20 16S ribosomal RNA gene Genome sequencing and assembly.</title>
        <authorList>
            <person name="Woo H."/>
        </authorList>
    </citation>
    <scope>NUCLEOTIDE SEQUENCE [LARGE SCALE GENOMIC DNA]</scope>
    <source>
        <strain evidence="3 4">DJS-2-20</strain>
    </source>
</reference>
<feature type="compositionally biased region" description="Polar residues" evidence="1">
    <location>
        <begin position="124"/>
        <end position="142"/>
    </location>
</feature>
<evidence type="ECO:0000313" key="4">
    <source>
        <dbReference type="Proteomes" id="UP001495147"/>
    </source>
</evidence>
<proteinExistence type="predicted"/>
<evidence type="ECO:0000256" key="2">
    <source>
        <dbReference type="SAM" id="SignalP"/>
    </source>
</evidence>